<sequence>MTTETPTIKNIPEVRVLSLRSVLPNYRAQGGLWEKLFGFAKAQNVTVIGPTFAINYTQDGRQTDVDVEVCLPIAKDAQVPGEEPFSVRNVPAVDRAAVMVYIGPCEGYYTAYETFFGWLGSEKLIPAGPSREVYVKRPSGNSDEDKDSVTEIQLPVA</sequence>
<dbReference type="AlphaFoldDB" id="A0A2P4X8E2"/>
<reference evidence="3 4" key="1">
    <citation type="journal article" date="2017" name="Genome Biol. Evol.">
        <title>Phytophthora megakarya and P. palmivora, closely related causal agents of cacao black pod rot, underwent increases in genome sizes and gene numbers by different mechanisms.</title>
        <authorList>
            <person name="Ali S.S."/>
            <person name="Shao J."/>
            <person name="Lary D.J."/>
            <person name="Kronmiller B."/>
            <person name="Shen D."/>
            <person name="Strem M.D."/>
            <person name="Amoako-Attah I."/>
            <person name="Akrofi A.Y."/>
            <person name="Begoude B.A."/>
            <person name="Ten Hoopen G.M."/>
            <person name="Coulibaly K."/>
            <person name="Kebe B.I."/>
            <person name="Melnick R.L."/>
            <person name="Guiltinan M.J."/>
            <person name="Tyler B.M."/>
            <person name="Meinhardt L.W."/>
            <person name="Bailey B.A."/>
        </authorList>
    </citation>
    <scope>NUCLEOTIDE SEQUENCE [LARGE SCALE GENOMIC DNA]</scope>
    <source>
        <strain evidence="4">sbr112.9</strain>
    </source>
</reference>
<dbReference type="InterPro" id="IPR010499">
    <property type="entry name" value="AraC_E-bd"/>
</dbReference>
<organism evidence="3 4">
    <name type="scientific">Phytophthora palmivora</name>
    <dbReference type="NCBI Taxonomy" id="4796"/>
    <lineage>
        <taxon>Eukaryota</taxon>
        <taxon>Sar</taxon>
        <taxon>Stramenopiles</taxon>
        <taxon>Oomycota</taxon>
        <taxon>Peronosporomycetes</taxon>
        <taxon>Peronosporales</taxon>
        <taxon>Peronosporaceae</taxon>
        <taxon>Phytophthora</taxon>
    </lineage>
</organism>
<evidence type="ECO:0000259" key="2">
    <source>
        <dbReference type="SMART" id="SM00871"/>
    </source>
</evidence>
<dbReference type="InterPro" id="IPR029442">
    <property type="entry name" value="GyrI-like"/>
</dbReference>
<gene>
    <name evidence="3" type="ORF">PHPALM_29119</name>
</gene>
<dbReference type="SUPFAM" id="SSF55136">
    <property type="entry name" value="Probable bacterial effector-binding domain"/>
    <property type="match status" value="1"/>
</dbReference>
<keyword evidence="4" id="KW-1185">Reference proteome</keyword>
<comment type="caution">
    <text evidence="3">The sequence shown here is derived from an EMBL/GenBank/DDBJ whole genome shotgun (WGS) entry which is preliminary data.</text>
</comment>
<accession>A0A2P4X8E2</accession>
<dbReference type="SMART" id="SM00871">
    <property type="entry name" value="AraC_E_bind"/>
    <property type="match status" value="1"/>
</dbReference>
<proteinExistence type="predicted"/>
<feature type="region of interest" description="Disordered" evidence="1">
    <location>
        <begin position="135"/>
        <end position="157"/>
    </location>
</feature>
<evidence type="ECO:0000313" key="3">
    <source>
        <dbReference type="EMBL" id="POM61810.1"/>
    </source>
</evidence>
<protein>
    <recommendedName>
        <fullName evidence="2">AraC effector-binding domain-containing protein</fullName>
    </recommendedName>
</protein>
<evidence type="ECO:0000256" key="1">
    <source>
        <dbReference type="SAM" id="MobiDB-lite"/>
    </source>
</evidence>
<dbReference type="EMBL" id="NCKW01015780">
    <property type="protein sequence ID" value="POM61810.1"/>
    <property type="molecule type" value="Genomic_DNA"/>
</dbReference>
<feature type="domain" description="AraC effector-binding" evidence="2">
    <location>
        <begin position="4"/>
        <end position="157"/>
    </location>
</feature>
<evidence type="ECO:0000313" key="4">
    <source>
        <dbReference type="Proteomes" id="UP000237271"/>
    </source>
</evidence>
<dbReference type="OrthoDB" id="58441at2759"/>
<dbReference type="InterPro" id="IPR011256">
    <property type="entry name" value="Reg_factor_effector_dom_sf"/>
</dbReference>
<dbReference type="Proteomes" id="UP000237271">
    <property type="component" value="Unassembled WGS sequence"/>
</dbReference>
<dbReference type="Gene3D" id="3.20.80.10">
    <property type="entry name" value="Regulatory factor, effector binding domain"/>
    <property type="match status" value="1"/>
</dbReference>
<dbReference type="Pfam" id="PF06445">
    <property type="entry name" value="GyrI-like"/>
    <property type="match status" value="1"/>
</dbReference>
<name>A0A2P4X8E2_9STRA</name>